<evidence type="ECO:0000256" key="6">
    <source>
        <dbReference type="SAM" id="Phobius"/>
    </source>
</evidence>
<dbReference type="KEGG" id="bfu:BCIN_14g00590"/>
<reference evidence="8 9" key="1">
    <citation type="journal article" date="2011" name="PLoS Genet.">
        <title>Genomic analysis of the necrotrophic fungal pathogens Sclerotinia sclerotiorum and Botrytis cinerea.</title>
        <authorList>
            <person name="Amselem J."/>
            <person name="Cuomo C.A."/>
            <person name="van Kan J.A."/>
            <person name="Viaud M."/>
            <person name="Benito E.P."/>
            <person name="Couloux A."/>
            <person name="Coutinho P.M."/>
            <person name="de Vries R.P."/>
            <person name="Dyer P.S."/>
            <person name="Fillinger S."/>
            <person name="Fournier E."/>
            <person name="Gout L."/>
            <person name="Hahn M."/>
            <person name="Kohn L."/>
            <person name="Lapalu N."/>
            <person name="Plummer K.M."/>
            <person name="Pradier J.M."/>
            <person name="Quevillon E."/>
            <person name="Sharon A."/>
            <person name="Simon A."/>
            <person name="ten Have A."/>
            <person name="Tudzynski B."/>
            <person name="Tudzynski P."/>
            <person name="Wincker P."/>
            <person name="Andrew M."/>
            <person name="Anthouard V."/>
            <person name="Beever R.E."/>
            <person name="Beffa R."/>
            <person name="Benoit I."/>
            <person name="Bouzid O."/>
            <person name="Brault B."/>
            <person name="Chen Z."/>
            <person name="Choquer M."/>
            <person name="Collemare J."/>
            <person name="Cotton P."/>
            <person name="Danchin E.G."/>
            <person name="Da Silva C."/>
            <person name="Gautier A."/>
            <person name="Giraud C."/>
            <person name="Giraud T."/>
            <person name="Gonzalez C."/>
            <person name="Grossetete S."/>
            <person name="Guldener U."/>
            <person name="Henrissat B."/>
            <person name="Howlett B.J."/>
            <person name="Kodira C."/>
            <person name="Kretschmer M."/>
            <person name="Lappartient A."/>
            <person name="Leroch M."/>
            <person name="Levis C."/>
            <person name="Mauceli E."/>
            <person name="Neuveglise C."/>
            <person name="Oeser B."/>
            <person name="Pearson M."/>
            <person name="Poulain J."/>
            <person name="Poussereau N."/>
            <person name="Quesneville H."/>
            <person name="Rascle C."/>
            <person name="Schumacher J."/>
            <person name="Segurens B."/>
            <person name="Sexton A."/>
            <person name="Silva E."/>
            <person name="Sirven C."/>
            <person name="Soanes D.M."/>
            <person name="Talbot N.J."/>
            <person name="Templeton M."/>
            <person name="Yandava C."/>
            <person name="Yarden O."/>
            <person name="Zeng Q."/>
            <person name="Rollins J.A."/>
            <person name="Lebrun M.H."/>
            <person name="Dickman M."/>
        </authorList>
    </citation>
    <scope>NUCLEOTIDE SEQUENCE [LARGE SCALE GENOMIC DNA]</scope>
    <source>
        <strain evidence="8 9">B05.10</strain>
    </source>
</reference>
<evidence type="ECO:0000313" key="8">
    <source>
        <dbReference type="EMBL" id="ATZ56833.1"/>
    </source>
</evidence>
<evidence type="ECO:0000256" key="3">
    <source>
        <dbReference type="ARBA" id="ARBA00022989"/>
    </source>
</evidence>
<comment type="subcellular location">
    <subcellularLocation>
        <location evidence="1">Membrane</location>
        <topology evidence="1">Multi-pass membrane protein</topology>
    </subcellularLocation>
</comment>
<dbReference type="InterPro" id="IPR052337">
    <property type="entry name" value="SAT4-like"/>
</dbReference>
<organism evidence="8 9">
    <name type="scientific">Botryotinia fuckeliana (strain B05.10)</name>
    <name type="common">Noble rot fungus</name>
    <name type="synonym">Botrytis cinerea</name>
    <dbReference type="NCBI Taxonomy" id="332648"/>
    <lineage>
        <taxon>Eukaryota</taxon>
        <taxon>Fungi</taxon>
        <taxon>Dikarya</taxon>
        <taxon>Ascomycota</taxon>
        <taxon>Pezizomycotina</taxon>
        <taxon>Leotiomycetes</taxon>
        <taxon>Helotiales</taxon>
        <taxon>Sclerotiniaceae</taxon>
        <taxon>Botrytis</taxon>
    </lineage>
</organism>
<dbReference type="EMBL" id="CP009818">
    <property type="protein sequence ID" value="ATZ56833.1"/>
    <property type="molecule type" value="Genomic_DNA"/>
</dbReference>
<dbReference type="Pfam" id="PF20684">
    <property type="entry name" value="Fung_rhodopsin"/>
    <property type="match status" value="1"/>
</dbReference>
<gene>
    <name evidence="8" type="ORF">BCIN_14g00590</name>
</gene>
<reference evidence="8 9" key="2">
    <citation type="journal article" date="2012" name="Eukaryot. Cell">
        <title>Genome update of Botrytis cinerea strains B05.10 and T4.</title>
        <authorList>
            <person name="Staats M."/>
            <person name="van Kan J.A."/>
        </authorList>
    </citation>
    <scope>NUCLEOTIDE SEQUENCE [LARGE SCALE GENOMIC DNA]</scope>
    <source>
        <strain evidence="8 9">B05.10</strain>
    </source>
</reference>
<keyword evidence="4 6" id="KW-0472">Membrane</keyword>
<keyword evidence="9" id="KW-1185">Reference proteome</keyword>
<evidence type="ECO:0000256" key="5">
    <source>
        <dbReference type="ARBA" id="ARBA00038359"/>
    </source>
</evidence>
<dbReference type="PANTHER" id="PTHR33048">
    <property type="entry name" value="PTH11-LIKE INTEGRAL MEMBRANE PROTEIN (AFU_ORTHOLOGUE AFUA_5G11245)"/>
    <property type="match status" value="1"/>
</dbReference>
<evidence type="ECO:0000259" key="7">
    <source>
        <dbReference type="Pfam" id="PF20684"/>
    </source>
</evidence>
<evidence type="ECO:0000256" key="2">
    <source>
        <dbReference type="ARBA" id="ARBA00022692"/>
    </source>
</evidence>
<keyword evidence="3 6" id="KW-1133">Transmembrane helix</keyword>
<proteinExistence type="inferred from homology"/>
<dbReference type="InterPro" id="IPR049326">
    <property type="entry name" value="Rhodopsin_dom_fungi"/>
</dbReference>
<accession>A0A384K1Z5</accession>
<dbReference type="Proteomes" id="UP000001798">
    <property type="component" value="Chromosome 14"/>
</dbReference>
<comment type="similarity">
    <text evidence="5">Belongs to the SAT4 family.</text>
</comment>
<dbReference type="GO" id="GO:0016020">
    <property type="term" value="C:membrane"/>
    <property type="evidence" value="ECO:0007669"/>
    <property type="project" value="UniProtKB-SubCell"/>
</dbReference>
<dbReference type="OrthoDB" id="444631at2759"/>
<feature type="transmembrane region" description="Helical" evidence="6">
    <location>
        <begin position="171"/>
        <end position="193"/>
    </location>
</feature>
<feature type="transmembrane region" description="Helical" evidence="6">
    <location>
        <begin position="134"/>
        <end position="159"/>
    </location>
</feature>
<keyword evidence="2 6" id="KW-0812">Transmembrane</keyword>
<dbReference type="RefSeq" id="XP_024552765.1">
    <property type="nucleotide sequence ID" value="XM_024696952.1"/>
</dbReference>
<dbReference type="VEuPathDB" id="FungiDB:Bcin14g00590"/>
<name>A0A384K1Z5_BOTFB</name>
<dbReference type="PANTHER" id="PTHR33048:SF47">
    <property type="entry name" value="INTEGRAL MEMBRANE PROTEIN-RELATED"/>
    <property type="match status" value="1"/>
</dbReference>
<evidence type="ECO:0000256" key="1">
    <source>
        <dbReference type="ARBA" id="ARBA00004141"/>
    </source>
</evidence>
<evidence type="ECO:0000313" key="9">
    <source>
        <dbReference type="Proteomes" id="UP000001798"/>
    </source>
</evidence>
<feature type="transmembrane region" description="Helical" evidence="6">
    <location>
        <begin position="85"/>
        <end position="113"/>
    </location>
</feature>
<feature type="transmembrane region" description="Helical" evidence="6">
    <location>
        <begin position="255"/>
        <end position="277"/>
    </location>
</feature>
<protein>
    <recommendedName>
        <fullName evidence="7">Rhodopsin domain-containing protein</fullName>
    </recommendedName>
</protein>
<feature type="transmembrane region" description="Helical" evidence="6">
    <location>
        <begin position="43"/>
        <end position="65"/>
    </location>
</feature>
<feature type="domain" description="Rhodopsin" evidence="7">
    <location>
        <begin position="96"/>
        <end position="318"/>
    </location>
</feature>
<feature type="transmembrane region" description="Helical" evidence="6">
    <location>
        <begin position="289"/>
        <end position="314"/>
    </location>
</feature>
<dbReference type="AlphaFoldDB" id="A0A384K1Z5"/>
<evidence type="ECO:0000256" key="4">
    <source>
        <dbReference type="ARBA" id="ARBA00023136"/>
    </source>
</evidence>
<sequence>MSIMNSSTQQTPASLEALLNGPALQPPNGVVPDFTGPRRLTQVMLAVELLFLLCTTIAVLVRLYTKLIINRKGTLEDRESLFTTLPLQFLADHLVLCTISWALFAALFILIRWGGVAGAGRHQWDVQLKDLKHFLYGLHIISILNGCIVLTIKASILLQYVTIFSIGERKWFFWTCHTFIWLNVVFYATCFFMEIFSCKPIAKAWDPFMTTGSCPINVKYLNIAASSINVISDLAILLLPQGIIWKLNMNASKRLGVSLIFAAALLACIFASVRLYYGVVLYYSDDITYYTSMFAIHMCAELGLAIIVSCLPAFPKFIRTINQTSFFSRISSSLYTMLGIGKEQSVDKETFYHVQKQVDLGRKPRQDTFQRLVEEHELQSAFREENKGTVTSRVEAC</sequence>
<dbReference type="GeneID" id="36394824"/>
<reference evidence="8 9" key="3">
    <citation type="journal article" date="2017" name="Mol. Plant Pathol.">
        <title>A gapless genome sequence of the fungus Botrytis cinerea.</title>
        <authorList>
            <person name="Van Kan J.A."/>
            <person name="Stassen J.H."/>
            <person name="Mosbach A."/>
            <person name="Van Der Lee T.A."/>
            <person name="Faino L."/>
            <person name="Farmer A.D."/>
            <person name="Papasotiriou D.G."/>
            <person name="Zhou S."/>
            <person name="Seidl M.F."/>
            <person name="Cottam E."/>
            <person name="Edel D."/>
            <person name="Hahn M."/>
            <person name="Schwartz D.C."/>
            <person name="Dietrich R.A."/>
            <person name="Widdison S."/>
            <person name="Scalliet G."/>
        </authorList>
    </citation>
    <scope>NUCLEOTIDE SEQUENCE [LARGE SCALE GENOMIC DNA]</scope>
    <source>
        <strain evidence="8 9">B05.10</strain>
    </source>
</reference>